<dbReference type="CDD" id="cd00160">
    <property type="entry name" value="RhoGEF"/>
    <property type="match status" value="1"/>
</dbReference>
<dbReference type="InterPro" id="IPR000219">
    <property type="entry name" value="DH_dom"/>
</dbReference>
<dbReference type="Pfam" id="PF00621">
    <property type="entry name" value="RhoGEF"/>
    <property type="match status" value="2"/>
</dbReference>
<gene>
    <name evidence="8" type="ORF">GBAR_LOCUS6081</name>
</gene>
<feature type="domain" description="DH" evidence="7">
    <location>
        <begin position="71"/>
        <end position="257"/>
    </location>
</feature>
<dbReference type="EMBL" id="CASHTH010000912">
    <property type="protein sequence ID" value="CAI8008958.1"/>
    <property type="molecule type" value="Genomic_DNA"/>
</dbReference>
<evidence type="ECO:0000259" key="6">
    <source>
        <dbReference type="PROSITE" id="PS50003"/>
    </source>
</evidence>
<dbReference type="SMART" id="SM00325">
    <property type="entry name" value="RhoGEF"/>
    <property type="match status" value="2"/>
</dbReference>
<dbReference type="SUPFAM" id="SSF48065">
    <property type="entry name" value="DBL homology domain (DH-domain)"/>
    <property type="match status" value="2"/>
</dbReference>
<feature type="compositionally biased region" description="Low complexity" evidence="4">
    <location>
        <begin position="16"/>
        <end position="35"/>
    </location>
</feature>
<keyword evidence="9" id="KW-1185">Reference proteome</keyword>
<accession>A0AA35RDZ0</accession>
<protein>
    <submittedName>
        <fullName evidence="8">Rho guanine nucleotide exchange factor 26</fullName>
    </submittedName>
</protein>
<reference evidence="8" key="1">
    <citation type="submission" date="2023-03" db="EMBL/GenBank/DDBJ databases">
        <authorList>
            <person name="Steffen K."/>
            <person name="Cardenas P."/>
        </authorList>
    </citation>
    <scope>NUCLEOTIDE SEQUENCE</scope>
</reference>
<feature type="domain" description="DH" evidence="7">
    <location>
        <begin position="482"/>
        <end position="672"/>
    </location>
</feature>
<dbReference type="InterPro" id="IPR047271">
    <property type="entry name" value="Ephexin-like"/>
</dbReference>
<comment type="caution">
    <text evidence="8">The sequence shown here is derived from an EMBL/GenBank/DDBJ whole genome shotgun (WGS) entry which is preliminary data.</text>
</comment>
<keyword evidence="3" id="KW-0175">Coiled coil</keyword>
<dbReference type="InterPro" id="IPR011993">
    <property type="entry name" value="PH-like_dom_sf"/>
</dbReference>
<evidence type="ECO:0000256" key="2">
    <source>
        <dbReference type="PROSITE-ProRule" id="PRU00192"/>
    </source>
</evidence>
<feature type="region of interest" description="Disordered" evidence="4">
    <location>
        <begin position="965"/>
        <end position="1023"/>
    </location>
</feature>
<dbReference type="Gene3D" id="2.30.30.40">
    <property type="entry name" value="SH3 Domains"/>
    <property type="match status" value="1"/>
</dbReference>
<evidence type="ECO:0000256" key="3">
    <source>
        <dbReference type="SAM" id="Coils"/>
    </source>
</evidence>
<name>A0AA35RDZ0_GEOBA</name>
<dbReference type="Pfam" id="PF00169">
    <property type="entry name" value="PH"/>
    <property type="match status" value="1"/>
</dbReference>
<dbReference type="PROSITE" id="PS50010">
    <property type="entry name" value="DH_2"/>
    <property type="match status" value="2"/>
</dbReference>
<dbReference type="PANTHER" id="PTHR12845:SF5">
    <property type="entry name" value="EPHEXIN, ISOFORM D"/>
    <property type="match status" value="1"/>
</dbReference>
<dbReference type="InterPro" id="IPR001849">
    <property type="entry name" value="PH_domain"/>
</dbReference>
<dbReference type="AlphaFoldDB" id="A0AA35RDZ0"/>
<keyword evidence="1 2" id="KW-0728">SH3 domain</keyword>
<dbReference type="PANTHER" id="PTHR12845">
    <property type="entry name" value="GUANINE NUCLEOTIDE EXCHANGE FACTOR"/>
    <property type="match status" value="1"/>
</dbReference>
<dbReference type="InterPro" id="IPR035899">
    <property type="entry name" value="DBL_dom_sf"/>
</dbReference>
<proteinExistence type="predicted"/>
<dbReference type="PROSITE" id="PS50002">
    <property type="entry name" value="SH3"/>
    <property type="match status" value="2"/>
</dbReference>
<feature type="domain" description="PH" evidence="6">
    <location>
        <begin position="702"/>
        <end position="829"/>
    </location>
</feature>
<dbReference type="GO" id="GO:0005085">
    <property type="term" value="F:guanyl-nucleotide exchange factor activity"/>
    <property type="evidence" value="ECO:0007669"/>
    <property type="project" value="InterPro"/>
</dbReference>
<evidence type="ECO:0000259" key="7">
    <source>
        <dbReference type="PROSITE" id="PS50010"/>
    </source>
</evidence>
<dbReference type="SUPFAM" id="SSF50044">
    <property type="entry name" value="SH3-domain"/>
    <property type="match status" value="2"/>
</dbReference>
<feature type="domain" description="SH3" evidence="5">
    <location>
        <begin position="842"/>
        <end position="906"/>
    </location>
</feature>
<dbReference type="Proteomes" id="UP001174909">
    <property type="component" value="Unassembled WGS sequence"/>
</dbReference>
<evidence type="ECO:0000313" key="8">
    <source>
        <dbReference type="EMBL" id="CAI8008958.1"/>
    </source>
</evidence>
<dbReference type="Gene3D" id="2.30.29.30">
    <property type="entry name" value="Pleckstrin-homology domain (PH domain)/Phosphotyrosine-binding domain (PTB)"/>
    <property type="match status" value="2"/>
</dbReference>
<evidence type="ECO:0000256" key="1">
    <source>
        <dbReference type="ARBA" id="ARBA00022443"/>
    </source>
</evidence>
<evidence type="ECO:0000259" key="5">
    <source>
        <dbReference type="PROSITE" id="PS50002"/>
    </source>
</evidence>
<feature type="compositionally biased region" description="Low complexity" evidence="4">
    <location>
        <begin position="976"/>
        <end position="998"/>
    </location>
</feature>
<feature type="region of interest" description="Disordered" evidence="4">
    <location>
        <begin position="1"/>
        <end position="38"/>
    </location>
</feature>
<evidence type="ECO:0000256" key="4">
    <source>
        <dbReference type="SAM" id="MobiDB-lite"/>
    </source>
</evidence>
<dbReference type="InterPro" id="IPR001452">
    <property type="entry name" value="SH3_domain"/>
</dbReference>
<dbReference type="InterPro" id="IPR036028">
    <property type="entry name" value="SH3-like_dom_sf"/>
</dbReference>
<sequence length="1023" mass="116246">MSVGDISLLETGPVQSDSSSYTSSEGRSSVMSSESPLLERARQLSKNRTWCNQPEVKETGIVQSLAKETLLQQEAIFEIITSEASYHLNLTTLIDQFMDDPKLEPNTPESALDRTQHSTIFSNVKEIRSISARFLEEILGLFGEDVFLGKIFPVLEDYAANRFVCYERYCASQSHRLKELKECTEKSENFQRQLKRLEEEANQTLQSLVTAPMQRVTKLPLLMSEILKRTPNDDPRREQMELTHRATAEIADLCNKGAGKIGDLVHLETIWKKLHFGQLKPFLILAPGRKLKKEGAIERLRVNKRRTRVQPDKVQNYLFVFTDLFMITTEEKERHHVVDYCPLSQLTVEPISTHPTTPILDTSSSSEDSYTMSGAEWTVAVAGEEHAFLVTLTESAAVASGKQGGDGSYIFVAKSEAEKTKWMDTLRERHKEEVVSKPKTGRNLTMLTRKRQREIPTKKYWWKQPQVEQSGVVKTLTQLQLELQEAIFEVVTSEEEHLATMETLVNHYMSDSGLDPSYPEEQRVLSEEEYNDIFRYVKDVLLISGGLLKTLHARQRENVVVDTICDILLLCVERRFQGYIRYCTNLPNSLEQLDTSIEKNEPFRGYLRQLEEDQRPLRSLLKAPMDHVSHLPQLLRNILRKTPTTELNHCLVEATLRALEKVERLCTSGQQKVEKIKELYLLENQLDFGSIKPFSLVSVGRSLLKQGSLTKLKVSQWFGKAVRKKTNYLIILSDCLLITKRIENVYKVMDMVPLGRVLVEVVEPHAVEHHSSLTGGEDVLVGARWAVSKAGENHAFLVTLPDVKRSYTFVTKSEQERAEWIEALTEQNLMSFEEETDSSLTWEYFYMEAVADYCPASECRAPEDLDMRRGELLRVYRANNDWCEGLRLHDLHWGRIPTKHLCHAPPGGRRETDGAGLGEWLAQATHDFPGNESGELPLEKGDVVKVARQLAGWCEGKKLRGNQWGWFPRTHTQSMSTSRSSSIASSSRHATISSSHHSPSPPPSPSPSSPISDLLLPPPPPPR</sequence>
<dbReference type="SUPFAM" id="SSF50729">
    <property type="entry name" value="PH domain-like"/>
    <property type="match status" value="2"/>
</dbReference>
<dbReference type="Pfam" id="PF00018">
    <property type="entry name" value="SH3_1"/>
    <property type="match status" value="1"/>
</dbReference>
<dbReference type="PROSITE" id="PS50003">
    <property type="entry name" value="PH_DOMAIN"/>
    <property type="match status" value="2"/>
</dbReference>
<feature type="domain" description="SH3" evidence="5">
    <location>
        <begin position="917"/>
        <end position="977"/>
    </location>
</feature>
<feature type="domain" description="PH" evidence="6">
    <location>
        <begin position="290"/>
        <end position="431"/>
    </location>
</feature>
<feature type="coiled-coil region" evidence="3">
    <location>
        <begin position="180"/>
        <end position="207"/>
    </location>
</feature>
<evidence type="ECO:0000313" key="9">
    <source>
        <dbReference type="Proteomes" id="UP001174909"/>
    </source>
</evidence>
<organism evidence="8 9">
    <name type="scientific">Geodia barretti</name>
    <name type="common">Barrett's horny sponge</name>
    <dbReference type="NCBI Taxonomy" id="519541"/>
    <lineage>
        <taxon>Eukaryota</taxon>
        <taxon>Metazoa</taxon>
        <taxon>Porifera</taxon>
        <taxon>Demospongiae</taxon>
        <taxon>Heteroscleromorpha</taxon>
        <taxon>Tetractinellida</taxon>
        <taxon>Astrophorina</taxon>
        <taxon>Geodiidae</taxon>
        <taxon>Geodia</taxon>
    </lineage>
</organism>
<dbReference type="SMART" id="SM00326">
    <property type="entry name" value="SH3"/>
    <property type="match status" value="2"/>
</dbReference>
<dbReference type="SMART" id="SM00233">
    <property type="entry name" value="PH"/>
    <property type="match status" value="2"/>
</dbReference>
<dbReference type="Gene3D" id="1.20.900.10">
    <property type="entry name" value="Dbl homology (DH) domain"/>
    <property type="match status" value="2"/>
</dbReference>
<feature type="compositionally biased region" description="Pro residues" evidence="4">
    <location>
        <begin position="999"/>
        <end position="1008"/>
    </location>
</feature>